<evidence type="ECO:0000313" key="5">
    <source>
        <dbReference type="Proteomes" id="UP001519460"/>
    </source>
</evidence>
<dbReference type="Proteomes" id="UP001519460">
    <property type="component" value="Unassembled WGS sequence"/>
</dbReference>
<feature type="transmembrane region" description="Helical" evidence="2">
    <location>
        <begin position="176"/>
        <end position="200"/>
    </location>
</feature>
<keyword evidence="5" id="KW-1185">Reference proteome</keyword>
<feature type="compositionally biased region" description="Low complexity" evidence="1">
    <location>
        <begin position="132"/>
        <end position="141"/>
    </location>
</feature>
<evidence type="ECO:0000256" key="2">
    <source>
        <dbReference type="SAM" id="Phobius"/>
    </source>
</evidence>
<sequence length="239" mass="25480">FSCLTIFFGNSPANSAARLESPWICATGTGDKVSTLSFRYAITGPPGKKNCPLSVYVKTKTNTRPIWISSRATRYVWMDTGNLIIQSAECPFQLVFEGKRIDNDSCGISDTYNYLSISDIVYEGVVPPPTTFPSTTSSTTTAAGPSVLTSTDKSGTSQETGPLSEARCVVVDGVDVGIVAGVGAGALVVIACLIAVLIYVCRKRMPRDRTDFAMMSKGAGNDETVHTAVNHGHEPDNDH</sequence>
<dbReference type="SUPFAM" id="SSF49899">
    <property type="entry name" value="Concanavalin A-like lectins/glucanases"/>
    <property type="match status" value="1"/>
</dbReference>
<evidence type="ECO:0000259" key="3">
    <source>
        <dbReference type="Pfam" id="PF00629"/>
    </source>
</evidence>
<feature type="domain" description="MAM" evidence="3">
    <location>
        <begin position="12"/>
        <end position="105"/>
    </location>
</feature>
<evidence type="ECO:0000256" key="1">
    <source>
        <dbReference type="SAM" id="MobiDB-lite"/>
    </source>
</evidence>
<feature type="compositionally biased region" description="Polar residues" evidence="1">
    <location>
        <begin position="147"/>
        <end position="159"/>
    </location>
</feature>
<dbReference type="InterPro" id="IPR000998">
    <property type="entry name" value="MAM_dom"/>
</dbReference>
<dbReference type="EMBL" id="JACVVK020000522">
    <property type="protein sequence ID" value="KAK7468120.1"/>
    <property type="molecule type" value="Genomic_DNA"/>
</dbReference>
<dbReference type="Gene3D" id="2.60.120.200">
    <property type="match status" value="1"/>
</dbReference>
<gene>
    <name evidence="4" type="ORF">BaRGS_00036635</name>
</gene>
<keyword evidence="2" id="KW-0472">Membrane</keyword>
<dbReference type="InterPro" id="IPR013320">
    <property type="entry name" value="ConA-like_dom_sf"/>
</dbReference>
<feature type="non-terminal residue" evidence="4">
    <location>
        <position position="1"/>
    </location>
</feature>
<organism evidence="4 5">
    <name type="scientific">Batillaria attramentaria</name>
    <dbReference type="NCBI Taxonomy" id="370345"/>
    <lineage>
        <taxon>Eukaryota</taxon>
        <taxon>Metazoa</taxon>
        <taxon>Spiralia</taxon>
        <taxon>Lophotrochozoa</taxon>
        <taxon>Mollusca</taxon>
        <taxon>Gastropoda</taxon>
        <taxon>Caenogastropoda</taxon>
        <taxon>Sorbeoconcha</taxon>
        <taxon>Cerithioidea</taxon>
        <taxon>Batillariidae</taxon>
        <taxon>Batillaria</taxon>
    </lineage>
</organism>
<name>A0ABD0JB82_9CAEN</name>
<feature type="non-terminal residue" evidence="4">
    <location>
        <position position="239"/>
    </location>
</feature>
<protein>
    <recommendedName>
        <fullName evidence="3">MAM domain-containing protein</fullName>
    </recommendedName>
</protein>
<keyword evidence="2" id="KW-0812">Transmembrane</keyword>
<feature type="region of interest" description="Disordered" evidence="1">
    <location>
        <begin position="131"/>
        <end position="159"/>
    </location>
</feature>
<dbReference type="AlphaFoldDB" id="A0ABD0JB82"/>
<comment type="caution">
    <text evidence="4">The sequence shown here is derived from an EMBL/GenBank/DDBJ whole genome shotgun (WGS) entry which is preliminary data.</text>
</comment>
<accession>A0ABD0JB82</accession>
<reference evidence="4 5" key="1">
    <citation type="journal article" date="2023" name="Sci. Data">
        <title>Genome assembly of the Korean intertidal mud-creeper Batillaria attramentaria.</title>
        <authorList>
            <person name="Patra A.K."/>
            <person name="Ho P.T."/>
            <person name="Jun S."/>
            <person name="Lee S.J."/>
            <person name="Kim Y."/>
            <person name="Won Y.J."/>
        </authorList>
    </citation>
    <scope>NUCLEOTIDE SEQUENCE [LARGE SCALE GENOMIC DNA]</scope>
    <source>
        <strain evidence="4">Wonlab-2016</strain>
    </source>
</reference>
<keyword evidence="2" id="KW-1133">Transmembrane helix</keyword>
<dbReference type="Pfam" id="PF00629">
    <property type="entry name" value="MAM"/>
    <property type="match status" value="1"/>
</dbReference>
<evidence type="ECO:0000313" key="4">
    <source>
        <dbReference type="EMBL" id="KAK7468120.1"/>
    </source>
</evidence>
<proteinExistence type="predicted"/>